<gene>
    <name evidence="2" type="ORF">Ctaglu_14510</name>
</gene>
<reference evidence="2 3" key="1">
    <citation type="submission" date="2018-11" db="EMBL/GenBank/DDBJ databases">
        <title>Genome sequencing and assembly of Clostridium tagluense strain A121.</title>
        <authorList>
            <person name="Murakami T."/>
            <person name="Segawa T."/>
            <person name="Shcherbakova V.A."/>
            <person name="Mori H."/>
            <person name="Yoshimura Y."/>
        </authorList>
    </citation>
    <scope>NUCLEOTIDE SEQUENCE [LARGE SCALE GENOMIC DNA]</scope>
    <source>
        <strain evidence="2 3">A121</strain>
    </source>
</reference>
<evidence type="ECO:0000256" key="1">
    <source>
        <dbReference type="SAM" id="SignalP"/>
    </source>
</evidence>
<protein>
    <recommendedName>
        <fullName evidence="4">Lipoprotein</fullName>
    </recommendedName>
</protein>
<dbReference type="OrthoDB" id="1706091at2"/>
<name>A0A401UJX3_9CLOT</name>
<comment type="caution">
    <text evidence="2">The sequence shown here is derived from an EMBL/GenBank/DDBJ whole genome shotgun (WGS) entry which is preliminary data.</text>
</comment>
<sequence length="407" mass="45141">MIKIKKVVALSMGLIMTASLVTGCSNSGLELMNAFGKSQTITSMQSKTDISIKVSGSNMSAQEQEMMNATLPMINGMNISMLTKINQNKEKTVSKMQSDINLQLGKTPAPINMSVWADVDAAGDKPVVNEVIKIPQLMASQFPKELQGKDYMVMNLADMPSSEGMPQTDYKKLMSFSKEFQPKFLDFMVKYAKQFNPTTDYVKHLGGQGFLEDNKMKSTDTYEVTLTDKSFKELMHYTLNNLAKNTDAMNFVKEYMTAIMSVCDITNTTDKTSKDELNKAFDNLTTQWPQGLASLDKSLNSIDKLKILGDKGIKIRYTINEDGYIINEKGNAEFVVDLPNIIKLTGNASKASSISNPTGIYTIAVDFNTDMTNINGKVDIVLPKVNSTNSFNYTDIMKMVSTELPIK</sequence>
<evidence type="ECO:0000313" key="2">
    <source>
        <dbReference type="EMBL" id="GCD09828.1"/>
    </source>
</evidence>
<dbReference type="PROSITE" id="PS51257">
    <property type="entry name" value="PROKAR_LIPOPROTEIN"/>
    <property type="match status" value="1"/>
</dbReference>
<evidence type="ECO:0000313" key="3">
    <source>
        <dbReference type="Proteomes" id="UP000287872"/>
    </source>
</evidence>
<proteinExistence type="predicted"/>
<feature type="chain" id="PRO_5019424228" description="Lipoprotein" evidence="1">
    <location>
        <begin position="24"/>
        <end position="407"/>
    </location>
</feature>
<dbReference type="Proteomes" id="UP000287872">
    <property type="component" value="Unassembled WGS sequence"/>
</dbReference>
<keyword evidence="1" id="KW-0732">Signal</keyword>
<evidence type="ECO:0008006" key="4">
    <source>
        <dbReference type="Google" id="ProtNLM"/>
    </source>
</evidence>
<organism evidence="2 3">
    <name type="scientific">Clostridium tagluense</name>
    <dbReference type="NCBI Taxonomy" id="360422"/>
    <lineage>
        <taxon>Bacteria</taxon>
        <taxon>Bacillati</taxon>
        <taxon>Bacillota</taxon>
        <taxon>Clostridia</taxon>
        <taxon>Eubacteriales</taxon>
        <taxon>Clostridiaceae</taxon>
        <taxon>Clostridium</taxon>
    </lineage>
</organism>
<feature type="signal peptide" evidence="1">
    <location>
        <begin position="1"/>
        <end position="23"/>
    </location>
</feature>
<dbReference type="AlphaFoldDB" id="A0A401UJX3"/>
<keyword evidence="3" id="KW-1185">Reference proteome</keyword>
<dbReference type="EMBL" id="BHYK01000006">
    <property type="protein sequence ID" value="GCD09828.1"/>
    <property type="molecule type" value="Genomic_DNA"/>
</dbReference>
<dbReference type="RefSeq" id="WP_124999607.1">
    <property type="nucleotide sequence ID" value="NZ_BHYK01000006.1"/>
</dbReference>
<accession>A0A401UJX3</accession>